<feature type="region of interest" description="Disordered" evidence="1">
    <location>
        <begin position="90"/>
        <end position="110"/>
    </location>
</feature>
<name>A0A1W0W9L2_HYPEX</name>
<dbReference type="Proteomes" id="UP000192578">
    <property type="component" value="Unassembled WGS sequence"/>
</dbReference>
<sequence>MAWTSGNGLMLAGTVLILVAVRAVNSFVVADDNHLVSGSSFDRTGRRLGPADGELFGTGSEEGDAKDQQESSMSNEAFFRRRYHKIPKGATEYSDPDQHYGQHYTPPDSHHQNRISWKGCDCRGVGAGTSCRIASPAPRGKYCYCTNIFIGTCHGYAYDCPADKLHTEECQGSCTNDKCCRNIPETWWKKPTCSARNRSTLN</sequence>
<feature type="signal peptide" evidence="2">
    <location>
        <begin position="1"/>
        <end position="26"/>
    </location>
</feature>
<comment type="caution">
    <text evidence="3">The sequence shown here is derived from an EMBL/GenBank/DDBJ whole genome shotgun (WGS) entry which is preliminary data.</text>
</comment>
<evidence type="ECO:0000256" key="1">
    <source>
        <dbReference type="SAM" id="MobiDB-lite"/>
    </source>
</evidence>
<keyword evidence="4" id="KW-1185">Reference proteome</keyword>
<dbReference type="AlphaFoldDB" id="A0A1W0W9L2"/>
<organism evidence="3 4">
    <name type="scientific">Hypsibius exemplaris</name>
    <name type="common">Freshwater tardigrade</name>
    <dbReference type="NCBI Taxonomy" id="2072580"/>
    <lineage>
        <taxon>Eukaryota</taxon>
        <taxon>Metazoa</taxon>
        <taxon>Ecdysozoa</taxon>
        <taxon>Tardigrada</taxon>
        <taxon>Eutardigrada</taxon>
        <taxon>Parachela</taxon>
        <taxon>Hypsibioidea</taxon>
        <taxon>Hypsibiidae</taxon>
        <taxon>Hypsibius</taxon>
    </lineage>
</organism>
<protein>
    <recommendedName>
        <fullName evidence="5">WAP domain-containing protein</fullName>
    </recommendedName>
</protein>
<reference evidence="4" key="1">
    <citation type="submission" date="2017-01" db="EMBL/GenBank/DDBJ databases">
        <title>Comparative genomics of anhydrobiosis in the tardigrade Hypsibius dujardini.</title>
        <authorList>
            <person name="Yoshida Y."/>
            <person name="Koutsovoulos G."/>
            <person name="Laetsch D."/>
            <person name="Stevens L."/>
            <person name="Kumar S."/>
            <person name="Horikawa D."/>
            <person name="Ishino K."/>
            <person name="Komine S."/>
            <person name="Tomita M."/>
            <person name="Blaxter M."/>
            <person name="Arakawa K."/>
        </authorList>
    </citation>
    <scope>NUCLEOTIDE SEQUENCE [LARGE SCALE GENOMIC DNA]</scope>
    <source>
        <strain evidence="4">Z151</strain>
    </source>
</reference>
<evidence type="ECO:0008006" key="5">
    <source>
        <dbReference type="Google" id="ProtNLM"/>
    </source>
</evidence>
<proteinExistence type="predicted"/>
<evidence type="ECO:0000313" key="4">
    <source>
        <dbReference type="Proteomes" id="UP000192578"/>
    </source>
</evidence>
<accession>A0A1W0W9L2</accession>
<feature type="region of interest" description="Disordered" evidence="1">
    <location>
        <begin position="46"/>
        <end position="74"/>
    </location>
</feature>
<gene>
    <name evidence="3" type="ORF">BV898_13828</name>
</gene>
<dbReference type="EMBL" id="MTYJ01000159">
    <property type="protein sequence ID" value="OQV11860.1"/>
    <property type="molecule type" value="Genomic_DNA"/>
</dbReference>
<feature type="chain" id="PRO_5010714303" description="WAP domain-containing protein" evidence="2">
    <location>
        <begin position="27"/>
        <end position="202"/>
    </location>
</feature>
<evidence type="ECO:0000313" key="3">
    <source>
        <dbReference type="EMBL" id="OQV11860.1"/>
    </source>
</evidence>
<evidence type="ECO:0000256" key="2">
    <source>
        <dbReference type="SAM" id="SignalP"/>
    </source>
</evidence>
<keyword evidence="2" id="KW-0732">Signal</keyword>